<evidence type="ECO:0000313" key="2">
    <source>
        <dbReference type="EMBL" id="SFQ55988.1"/>
    </source>
</evidence>
<reference evidence="3" key="1">
    <citation type="submission" date="2016-10" db="EMBL/GenBank/DDBJ databases">
        <authorList>
            <person name="Varghese N."/>
            <person name="Submissions S."/>
        </authorList>
    </citation>
    <scope>NUCLEOTIDE SEQUENCE [LARGE SCALE GENOMIC DNA]</scope>
    <source>
        <strain evidence="3">JCM 10271</strain>
    </source>
</reference>
<evidence type="ECO:0000313" key="3">
    <source>
        <dbReference type="Proteomes" id="UP000243106"/>
    </source>
</evidence>
<accession>A0A1I5ZHP9</accession>
<feature type="region of interest" description="Disordered" evidence="1">
    <location>
        <begin position="88"/>
        <end position="176"/>
    </location>
</feature>
<organism evidence="2 3">
    <name type="scientific">Roseivivax halotolerans</name>
    <dbReference type="NCBI Taxonomy" id="93684"/>
    <lineage>
        <taxon>Bacteria</taxon>
        <taxon>Pseudomonadati</taxon>
        <taxon>Pseudomonadota</taxon>
        <taxon>Alphaproteobacteria</taxon>
        <taxon>Rhodobacterales</taxon>
        <taxon>Roseobacteraceae</taxon>
        <taxon>Roseivivax</taxon>
    </lineage>
</organism>
<dbReference type="RefSeq" id="WP_093013461.1">
    <property type="nucleotide sequence ID" value="NZ_FOXV01000010.1"/>
</dbReference>
<name>A0A1I5ZHP9_9RHOB</name>
<protein>
    <recommendedName>
        <fullName evidence="4">DUF4177 domain-containing protein</fullName>
    </recommendedName>
</protein>
<evidence type="ECO:0000256" key="1">
    <source>
        <dbReference type="SAM" id="MobiDB-lite"/>
    </source>
</evidence>
<gene>
    <name evidence="2" type="ORF">SAMN05421853_11045</name>
</gene>
<dbReference type="EMBL" id="FOXV01000010">
    <property type="protein sequence ID" value="SFQ55988.1"/>
    <property type="molecule type" value="Genomic_DNA"/>
</dbReference>
<dbReference type="AlphaFoldDB" id="A0A1I5ZHP9"/>
<keyword evidence="3" id="KW-1185">Reference proteome</keyword>
<feature type="compositionally biased region" description="Basic and acidic residues" evidence="1">
    <location>
        <begin position="114"/>
        <end position="128"/>
    </location>
</feature>
<feature type="compositionally biased region" description="Basic and acidic residues" evidence="1">
    <location>
        <begin position="159"/>
        <end position="176"/>
    </location>
</feature>
<sequence length="176" mass="19213">MTRYQYRILPAPEKGKKAKGVKGAKARFAHAVEELMNEMGADGWEYLRADTLPSEERAGLGSSVTEWRTLLVFRRPRLARAEDFAVPMIEGPDDDDENESAPLFPAKVAASAPEKPDADAKGERDPEKTSTGGLGALLRERAGRLIPASEDRPDETEDEKTASEGDKTDTAEAQKA</sequence>
<dbReference type="Proteomes" id="UP000243106">
    <property type="component" value="Unassembled WGS sequence"/>
</dbReference>
<proteinExistence type="predicted"/>
<dbReference type="STRING" id="93684.SAMN05421853_11045"/>
<evidence type="ECO:0008006" key="4">
    <source>
        <dbReference type="Google" id="ProtNLM"/>
    </source>
</evidence>